<dbReference type="PANTHER" id="PTHR43190">
    <property type="entry name" value="N-ACETYL-D-GLUCOSAMINE KINASE"/>
    <property type="match status" value="1"/>
</dbReference>
<dbReference type="RefSeq" id="WP_146436028.1">
    <property type="nucleotide sequence ID" value="NZ_SJPF01000006.1"/>
</dbReference>
<sequence>MPPETTTDQRTFYLGVDGGGTKTSCYLGAVGPSGQLHVLGRGVSSGSNPRTTGMDAAVAAIVESVRLAKEEAGARVTTCERALLAIAGTLDLSFRRELATRLLSAGVATKCDVVPDLIPLLQSETSDTQAIGIVAGTGSVGIGRDAEGQIVILGGWGPLIGDEGSGFTLGRQALRCALEALEFGPMLDPMAILVCQQWHVGSLTEALDRLSAAEDQRALIAGLAQPVIELAVDGESIADLLVDQAIRQLVDLVERVRSRIELTLVTYRNGRIPLTISGGLFQSGDYFREKFAKELIARRIAVQLRHLQDPTHACLELAANGQFAGELNVLR</sequence>
<name>A0A5C5UWZ5_9BACT</name>
<dbReference type="SUPFAM" id="SSF53067">
    <property type="entry name" value="Actin-like ATPase domain"/>
    <property type="match status" value="2"/>
</dbReference>
<keyword evidence="3" id="KW-1185">Reference proteome</keyword>
<evidence type="ECO:0000313" key="3">
    <source>
        <dbReference type="Proteomes" id="UP000318878"/>
    </source>
</evidence>
<dbReference type="AlphaFoldDB" id="A0A5C5UWZ5"/>
<proteinExistence type="predicted"/>
<dbReference type="Proteomes" id="UP000318878">
    <property type="component" value="Unassembled WGS sequence"/>
</dbReference>
<gene>
    <name evidence="2" type="ORF">Enr8_45610</name>
</gene>
<organism evidence="2 3">
    <name type="scientific">Blastopirellula retiformator</name>
    <dbReference type="NCBI Taxonomy" id="2527970"/>
    <lineage>
        <taxon>Bacteria</taxon>
        <taxon>Pseudomonadati</taxon>
        <taxon>Planctomycetota</taxon>
        <taxon>Planctomycetia</taxon>
        <taxon>Pirellulales</taxon>
        <taxon>Pirellulaceae</taxon>
        <taxon>Blastopirellula</taxon>
    </lineage>
</organism>
<dbReference type="InterPro" id="IPR002731">
    <property type="entry name" value="ATPase_BadF"/>
</dbReference>
<protein>
    <submittedName>
        <fullName evidence="2">BadF/BadG/BcrA/BcrD ATPase family protein</fullName>
    </submittedName>
</protein>
<dbReference type="InterPro" id="IPR052519">
    <property type="entry name" value="Euk-type_GlcNAc_Kinase"/>
</dbReference>
<evidence type="ECO:0000313" key="2">
    <source>
        <dbReference type="EMBL" id="TWT29905.1"/>
    </source>
</evidence>
<dbReference type="Gene3D" id="3.30.420.40">
    <property type="match status" value="2"/>
</dbReference>
<dbReference type="InterPro" id="IPR043129">
    <property type="entry name" value="ATPase_NBD"/>
</dbReference>
<comment type="caution">
    <text evidence="2">The sequence shown here is derived from an EMBL/GenBank/DDBJ whole genome shotgun (WGS) entry which is preliminary data.</text>
</comment>
<dbReference type="CDD" id="cd24007">
    <property type="entry name" value="ASKHA_NBD_eukNAGK-like"/>
    <property type="match status" value="1"/>
</dbReference>
<dbReference type="Pfam" id="PF01869">
    <property type="entry name" value="BcrAD_BadFG"/>
    <property type="match status" value="1"/>
</dbReference>
<feature type="domain" description="ATPase BadF/BadG/BcrA/BcrD type" evidence="1">
    <location>
        <begin position="14"/>
        <end position="285"/>
    </location>
</feature>
<accession>A0A5C5UWZ5</accession>
<dbReference type="OrthoDB" id="9772633at2"/>
<dbReference type="PANTHER" id="PTHR43190:SF3">
    <property type="entry name" value="N-ACETYL-D-GLUCOSAMINE KINASE"/>
    <property type="match status" value="1"/>
</dbReference>
<evidence type="ECO:0000259" key="1">
    <source>
        <dbReference type="Pfam" id="PF01869"/>
    </source>
</evidence>
<dbReference type="EMBL" id="SJPF01000006">
    <property type="protein sequence ID" value="TWT29905.1"/>
    <property type="molecule type" value="Genomic_DNA"/>
</dbReference>
<reference evidence="2 3" key="1">
    <citation type="submission" date="2019-02" db="EMBL/GenBank/DDBJ databases">
        <title>Deep-cultivation of Planctomycetes and their phenomic and genomic characterization uncovers novel biology.</title>
        <authorList>
            <person name="Wiegand S."/>
            <person name="Jogler M."/>
            <person name="Boedeker C."/>
            <person name="Pinto D."/>
            <person name="Vollmers J."/>
            <person name="Rivas-Marin E."/>
            <person name="Kohn T."/>
            <person name="Peeters S.H."/>
            <person name="Heuer A."/>
            <person name="Rast P."/>
            <person name="Oberbeckmann S."/>
            <person name="Bunk B."/>
            <person name="Jeske O."/>
            <person name="Meyerdierks A."/>
            <person name="Storesund J.E."/>
            <person name="Kallscheuer N."/>
            <person name="Luecker S."/>
            <person name="Lage O.M."/>
            <person name="Pohl T."/>
            <person name="Merkel B.J."/>
            <person name="Hornburger P."/>
            <person name="Mueller R.-W."/>
            <person name="Bruemmer F."/>
            <person name="Labrenz M."/>
            <person name="Spormann A.M."/>
            <person name="Op Den Camp H."/>
            <person name="Overmann J."/>
            <person name="Amann R."/>
            <person name="Jetten M.S.M."/>
            <person name="Mascher T."/>
            <person name="Medema M.H."/>
            <person name="Devos D.P."/>
            <person name="Kaster A.-K."/>
            <person name="Ovreas L."/>
            <person name="Rohde M."/>
            <person name="Galperin M.Y."/>
            <person name="Jogler C."/>
        </authorList>
    </citation>
    <scope>NUCLEOTIDE SEQUENCE [LARGE SCALE GENOMIC DNA]</scope>
    <source>
        <strain evidence="2 3">Enr8</strain>
    </source>
</reference>